<dbReference type="InterPro" id="IPR016177">
    <property type="entry name" value="DNA-bd_dom_sf"/>
</dbReference>
<dbReference type="GO" id="GO:0010369">
    <property type="term" value="C:chromocenter"/>
    <property type="evidence" value="ECO:0007669"/>
    <property type="project" value="TreeGrafter"/>
</dbReference>
<gene>
    <name evidence="4" type="ORF">KP79_PYT04944</name>
</gene>
<feature type="region of interest" description="Disordered" evidence="1">
    <location>
        <begin position="378"/>
        <end position="399"/>
    </location>
</feature>
<proteinExistence type="predicted"/>
<dbReference type="PANTHER" id="PTHR16112:SF16">
    <property type="entry name" value="SIX-BANDED, ISOFORM H"/>
    <property type="match status" value="1"/>
</dbReference>
<organism evidence="4 5">
    <name type="scientific">Mizuhopecten yessoensis</name>
    <name type="common">Japanese scallop</name>
    <name type="synonym">Patinopecten yessoensis</name>
    <dbReference type="NCBI Taxonomy" id="6573"/>
    <lineage>
        <taxon>Eukaryota</taxon>
        <taxon>Metazoa</taxon>
        <taxon>Spiralia</taxon>
        <taxon>Lophotrochozoa</taxon>
        <taxon>Mollusca</taxon>
        <taxon>Bivalvia</taxon>
        <taxon>Autobranchia</taxon>
        <taxon>Pteriomorphia</taxon>
        <taxon>Pectinida</taxon>
        <taxon>Pectinoidea</taxon>
        <taxon>Pectinidae</taxon>
        <taxon>Mizuhopecten</taxon>
    </lineage>
</organism>
<feature type="compositionally biased region" description="Basic and acidic residues" evidence="1">
    <location>
        <begin position="2222"/>
        <end position="2232"/>
    </location>
</feature>
<name>A0A210PH99_MIZYE</name>
<dbReference type="InterPro" id="IPR001739">
    <property type="entry name" value="Methyl_CpG_DNA-bd"/>
</dbReference>
<feature type="compositionally biased region" description="Polar residues" evidence="1">
    <location>
        <begin position="379"/>
        <end position="399"/>
    </location>
</feature>
<feature type="compositionally biased region" description="Polar residues" evidence="1">
    <location>
        <begin position="1061"/>
        <end position="1073"/>
    </location>
</feature>
<dbReference type="PROSITE" id="PS50982">
    <property type="entry name" value="MBD"/>
    <property type="match status" value="1"/>
</dbReference>
<feature type="compositionally biased region" description="Low complexity" evidence="1">
    <location>
        <begin position="2009"/>
        <end position="2018"/>
    </location>
</feature>
<evidence type="ECO:0000313" key="4">
    <source>
        <dbReference type="EMBL" id="OWF35863.1"/>
    </source>
</evidence>
<keyword evidence="5" id="KW-1185">Reference proteome</keyword>
<feature type="region of interest" description="Disordered" evidence="1">
    <location>
        <begin position="1741"/>
        <end position="1768"/>
    </location>
</feature>
<dbReference type="STRING" id="6573.A0A210PH99"/>
<feature type="compositionally biased region" description="Polar residues" evidence="1">
    <location>
        <begin position="917"/>
        <end position="939"/>
    </location>
</feature>
<feature type="region of interest" description="Disordered" evidence="1">
    <location>
        <begin position="579"/>
        <end position="692"/>
    </location>
</feature>
<dbReference type="GO" id="GO:0003677">
    <property type="term" value="F:DNA binding"/>
    <property type="evidence" value="ECO:0007669"/>
    <property type="project" value="InterPro"/>
</dbReference>
<dbReference type="Pfam" id="PF00855">
    <property type="entry name" value="PWWP"/>
    <property type="match status" value="1"/>
</dbReference>
<evidence type="ECO:0000259" key="3">
    <source>
        <dbReference type="PROSITE" id="PS50982"/>
    </source>
</evidence>
<feature type="region of interest" description="Disordered" evidence="1">
    <location>
        <begin position="2222"/>
        <end position="2249"/>
    </location>
</feature>
<dbReference type="InterPro" id="IPR000313">
    <property type="entry name" value="PWWP_dom"/>
</dbReference>
<feature type="compositionally biased region" description="Polar residues" evidence="1">
    <location>
        <begin position="1980"/>
        <end position="2004"/>
    </location>
</feature>
<feature type="domain" description="MBD" evidence="3">
    <location>
        <begin position="393"/>
        <end position="465"/>
    </location>
</feature>
<feature type="compositionally biased region" description="Low complexity" evidence="1">
    <location>
        <begin position="1852"/>
        <end position="1866"/>
    </location>
</feature>
<dbReference type="Proteomes" id="UP000242188">
    <property type="component" value="Unassembled WGS sequence"/>
</dbReference>
<evidence type="ECO:0000313" key="5">
    <source>
        <dbReference type="Proteomes" id="UP000242188"/>
    </source>
</evidence>
<feature type="region of interest" description="Disordered" evidence="1">
    <location>
        <begin position="525"/>
        <end position="560"/>
    </location>
</feature>
<feature type="region of interest" description="Disordered" evidence="1">
    <location>
        <begin position="1110"/>
        <end position="1137"/>
    </location>
</feature>
<feature type="compositionally biased region" description="Basic and acidic residues" evidence="1">
    <location>
        <begin position="660"/>
        <end position="671"/>
    </location>
</feature>
<dbReference type="PANTHER" id="PTHR16112">
    <property type="entry name" value="METHYL-CPG BINDING PROTEIN, DROSOPHILA"/>
    <property type="match status" value="1"/>
</dbReference>
<dbReference type="SMART" id="SM00391">
    <property type="entry name" value="MBD"/>
    <property type="match status" value="1"/>
</dbReference>
<feature type="compositionally biased region" description="Basic and acidic residues" evidence="1">
    <location>
        <begin position="1078"/>
        <end position="1092"/>
    </location>
</feature>
<dbReference type="Gene3D" id="2.30.30.140">
    <property type="match status" value="1"/>
</dbReference>
<sequence length="2249" mass="240419">MDPNHRNAQPMGAGMSHMFPVAQGTGYELQYGQVQGFQQAQNKPFNIPGMMGNNAFIPNYPMMHQGQGSVLANVQGGMPTAGSGSTGALPSMGTFVGNFNQANITMGHCVLPNTGYKGLDSWHSPSQQSAGAVNALPSFGHFLMHQPYQQPSTQQQHQQQQQQLQQQQLQQQIFQTNQNQNRFPSALLQHGNLGQFVPNSSNVSGMIANLGNQPQSFSSVNMKINMSANLVGNFSQFSNANVMGCQNLPGPANPCGATVLNSSQVPSSSVTPCLQPQLTLSSPPIMSSHVAASCNQVTSTTSSVITINSTTCTTPVIAHMHSTSVTPAVVPSTHVTMATSHSNISAVVDRKLVGTSITKKEPYLLGCDYKGQEDIKPTLQCSSKGGSDTPGQSGPPSSNHVIIPFGWRRVVEEGAIVYYSPSNTKLSSTQEIGQYLSREGTCKCGLECPVMVDKVFSFDITIQSRQWMLDVHCAEDLTKLCNHKRKIIAMATFQNSRTFQSSLPVTSPVSTQCVTSVAISSSLSTSTTTSITTPVPCNSKKESKGKKKKGRSGSQNPYDRLLVSELLAQREKLKNSALQAANREKITSPNTSEALTAGLGQGGMSGSRQVSGDPFTEHLPNCKQDSKSPGALSDGSYVKSGSASSDPSDDLGPISSSKVVKLDFSHGRASQEDCSIPPGSSIPSDNSPGQTSHFLQHQNQLTVQTVFSQEHLKEQVFIQQSPTNPLRNSPGYGFIPPNHTLPCGNFGSNIPCGSSPVNVPQNMGVVVQGVHQGNFPVYQLQNASNRFMNPQLDQNHIMAGTPYHMNAMHGMGFGGRPPFSVSPQQSMYHPPNPVYQSVDPLWTEKKKSKPKKSKAKKEKQKVNSVFESDTPPPNVDVSQLHDQGRGPIPKVKSSSSFLENPTAFLAEQTALISNSMTSTLSSPTCSAGNTSESTSTSVSKDGKNDTVDGDVVIKAKSVSQTSSSSVMNTTSISLPKPIFTSTQALAPVCGGTVVMSKESSSFIKPSQHPLESAGIFLKLPSTISESHIQLPDTNQDMFTKDRCESLSPDSGSESLVFTETITPSSVVHHTPSNTEEDGGSKNDSQTKDKNFPTDKTVVTTQVLNVTGHNVSMPCKTVNDDHTREKSSPLDTSGPRFNRNAGGTNLIQQMLGHHSSTEFPASNLLSAAARAQMVQQQHSHMNIMINQQQPVPNIQISQSFPMAINPGSSLPVGVDGKLAPTSTVIGAGADCGPMIVNQSLSGGLGVVTNPSHSGSIVSALQGQASTDCSSSLPTSFGKSYTGEQDSETCGPGTDTISKILAQPVNGINTTALLKQGNFDGNLMKHLGSLPVQSVMGPASMNTLDHVQTNSVNTPMPPISLPLVTAVTNSLTQVIPAIGTNGSQNLLSQQAMMNLFNNLGLNTMQNSSANNQGAQMVLTGQVLPQDNMSCLSLVNSAVGPNTYLNGINQSQFQRFIGCNNLAQNIDMGNMVSGQRDLMDPNVLNKAGPTMTQLIPSDHQGGAMQMKSAMATQSDDLQDQVNKMQLPCEQVLPSVTTSSGQMVLLPNVQMPLLQVLNANQMSAASNPAMLDKTAGCGIQQQPYPIQSQADIQALIGQLQAGLTQVGTPLNMMNVQQVWNNLTTGSNLTAMQLQTLQLQQQLLQQIQQLQGMQTLISQFNMQSNPGNPLTSMANKTASTTVSNGLAAVAITTGNSTETCLTMDGKTFLTHPVTGENIVMPLRTAADMSASDLKVDIPTSTVISNIENRPDSFDSTFERHDGKTNESDDCRTNVSSSVLEGSASSDTSLDVQASEMLSATSNTASFCGTLPNTAHLSSSVKSSGTFLSCSSSQRNTTDDTLNGTQCSLVTTSCISEQDVSPQSSNNSSVSDDSNKAEDGHERYGHCEQDITDGSVSLCKQSASLTTERQMCVDQCFDGAADRHNSDCAVPRSLCSESEMQETCNRATSSCNTSSKCEGIPKLKSKSNASKVKCATTTHRAFDCSSEPSSRNQTNSSSFKISDGNQQSRPCPQLGVSTVSSTVGAVNKEDKIRQKSSPEHDPSIAEKPKEANLPSDVVTATKSDLGHRVEVNFFQANHLMNTVELSSERAQKAADALTLVNRVGKRSREIDTDSFDDEDSSSSEMSLSSYPHNFTAGDLVWGQIRGFPSWPGKVVDEREVKEGHAPDAGKCWVQWFGDHTFTEVEPDKLKSLSEGLEAHHRARKKYRKGRKMNSNLEAAIHEAMTELDRQAQETESKIQAKTAIRGKTNKKRKAR</sequence>
<evidence type="ECO:0000259" key="2">
    <source>
        <dbReference type="PROSITE" id="PS50812"/>
    </source>
</evidence>
<dbReference type="EMBL" id="NEDP02076701">
    <property type="protein sequence ID" value="OWF35863.1"/>
    <property type="molecule type" value="Genomic_DNA"/>
</dbReference>
<dbReference type="OrthoDB" id="641149at2759"/>
<feature type="region of interest" description="Disordered" evidence="1">
    <location>
        <begin position="1976"/>
        <end position="2049"/>
    </location>
</feature>
<dbReference type="GO" id="GO:0005634">
    <property type="term" value="C:nucleus"/>
    <property type="evidence" value="ECO:0007669"/>
    <property type="project" value="TreeGrafter"/>
</dbReference>
<comment type="caution">
    <text evidence="4">The sequence shown here is derived from an EMBL/GenBank/DDBJ whole genome shotgun (WGS) entry which is preliminary data.</text>
</comment>
<feature type="compositionally biased region" description="Basic and acidic residues" evidence="1">
    <location>
        <begin position="1117"/>
        <end position="1127"/>
    </location>
</feature>
<dbReference type="SUPFAM" id="SSF54171">
    <property type="entry name" value="DNA-binding domain"/>
    <property type="match status" value="1"/>
</dbReference>
<feature type="domain" description="PWWP" evidence="2">
    <location>
        <begin position="2130"/>
        <end position="2189"/>
    </location>
</feature>
<accession>A0A210PH99</accession>
<protein>
    <submittedName>
        <fullName evidence="4">Methyl-CpG-binding domain protein 5</fullName>
    </submittedName>
</protein>
<dbReference type="PROSITE" id="PS50812">
    <property type="entry name" value="PWWP"/>
    <property type="match status" value="1"/>
</dbReference>
<feature type="region of interest" description="Disordered" evidence="1">
    <location>
        <begin position="816"/>
        <end position="895"/>
    </location>
</feature>
<dbReference type="SUPFAM" id="SSF63748">
    <property type="entry name" value="Tudor/PWWP/MBT"/>
    <property type="match status" value="1"/>
</dbReference>
<feature type="compositionally biased region" description="Basic and acidic residues" evidence="1">
    <location>
        <begin position="1743"/>
        <end position="1766"/>
    </location>
</feature>
<feature type="compositionally biased region" description="Basic residues" evidence="1">
    <location>
        <begin position="846"/>
        <end position="859"/>
    </location>
</feature>
<feature type="region of interest" description="Disordered" evidence="1">
    <location>
        <begin position="1061"/>
        <end position="1097"/>
    </location>
</feature>
<feature type="region of interest" description="Disordered" evidence="1">
    <location>
        <begin position="917"/>
        <end position="943"/>
    </location>
</feature>
<feature type="compositionally biased region" description="Basic and acidic residues" evidence="1">
    <location>
        <begin position="2021"/>
        <end position="2044"/>
    </location>
</feature>
<feature type="compositionally biased region" description="Polar residues" evidence="1">
    <location>
        <begin position="681"/>
        <end position="692"/>
    </location>
</feature>
<dbReference type="CDD" id="cd20141">
    <property type="entry name" value="PWWP_MBD5"/>
    <property type="match status" value="1"/>
</dbReference>
<reference evidence="4 5" key="1">
    <citation type="journal article" date="2017" name="Nat. Ecol. Evol.">
        <title>Scallop genome provides insights into evolution of bilaterian karyotype and development.</title>
        <authorList>
            <person name="Wang S."/>
            <person name="Zhang J."/>
            <person name="Jiao W."/>
            <person name="Li J."/>
            <person name="Xun X."/>
            <person name="Sun Y."/>
            <person name="Guo X."/>
            <person name="Huan P."/>
            <person name="Dong B."/>
            <person name="Zhang L."/>
            <person name="Hu X."/>
            <person name="Sun X."/>
            <person name="Wang J."/>
            <person name="Zhao C."/>
            <person name="Wang Y."/>
            <person name="Wang D."/>
            <person name="Huang X."/>
            <person name="Wang R."/>
            <person name="Lv J."/>
            <person name="Li Y."/>
            <person name="Zhang Z."/>
            <person name="Liu B."/>
            <person name="Lu W."/>
            <person name="Hui Y."/>
            <person name="Liang J."/>
            <person name="Zhou Z."/>
            <person name="Hou R."/>
            <person name="Li X."/>
            <person name="Liu Y."/>
            <person name="Li H."/>
            <person name="Ning X."/>
            <person name="Lin Y."/>
            <person name="Zhao L."/>
            <person name="Xing Q."/>
            <person name="Dou J."/>
            <person name="Li Y."/>
            <person name="Mao J."/>
            <person name="Guo H."/>
            <person name="Dou H."/>
            <person name="Li T."/>
            <person name="Mu C."/>
            <person name="Jiang W."/>
            <person name="Fu Q."/>
            <person name="Fu X."/>
            <person name="Miao Y."/>
            <person name="Liu J."/>
            <person name="Yu Q."/>
            <person name="Li R."/>
            <person name="Liao H."/>
            <person name="Li X."/>
            <person name="Kong Y."/>
            <person name="Jiang Z."/>
            <person name="Chourrout D."/>
            <person name="Li R."/>
            <person name="Bao Z."/>
        </authorList>
    </citation>
    <scope>NUCLEOTIDE SEQUENCE [LARGE SCALE GENOMIC DNA]</scope>
    <source>
        <strain evidence="4 5">PY_sf001</strain>
    </source>
</reference>
<dbReference type="SMART" id="SM00293">
    <property type="entry name" value="PWWP"/>
    <property type="match status" value="1"/>
</dbReference>
<dbReference type="FunFam" id="2.30.30.140:FF:000107">
    <property type="entry name" value="Six-banded, isoform H"/>
    <property type="match status" value="1"/>
</dbReference>
<dbReference type="GO" id="GO:0003682">
    <property type="term" value="F:chromatin binding"/>
    <property type="evidence" value="ECO:0007669"/>
    <property type="project" value="TreeGrafter"/>
</dbReference>
<feature type="region of interest" description="Disordered" evidence="1">
    <location>
        <begin position="1852"/>
        <end position="1875"/>
    </location>
</feature>
<evidence type="ECO:0000256" key="1">
    <source>
        <dbReference type="SAM" id="MobiDB-lite"/>
    </source>
</evidence>